<keyword evidence="5" id="KW-1185">Reference proteome</keyword>
<protein>
    <recommendedName>
        <fullName evidence="3">ARID domain-containing protein</fullName>
    </recommendedName>
</protein>
<dbReference type="InterPro" id="IPR001606">
    <property type="entry name" value="ARID_dom"/>
</dbReference>
<dbReference type="InterPro" id="IPR000949">
    <property type="entry name" value="ELM2_dom"/>
</dbReference>
<dbReference type="PANTHER" id="PTHR46410:SF1">
    <property type="entry name" value="AT-RICH INTERACTIVE DOMAIN-CONTAINING PROTEIN 1"/>
    <property type="match status" value="1"/>
</dbReference>
<feature type="domain" description="ARID" evidence="3">
    <location>
        <begin position="20"/>
        <end position="111"/>
    </location>
</feature>
<proteinExistence type="predicted"/>
<organism evidence="4 5">
    <name type="scientific">Crotalaria pallida</name>
    <name type="common">Smooth rattlebox</name>
    <name type="synonym">Crotalaria striata</name>
    <dbReference type="NCBI Taxonomy" id="3830"/>
    <lineage>
        <taxon>Eukaryota</taxon>
        <taxon>Viridiplantae</taxon>
        <taxon>Streptophyta</taxon>
        <taxon>Embryophyta</taxon>
        <taxon>Tracheophyta</taxon>
        <taxon>Spermatophyta</taxon>
        <taxon>Magnoliopsida</taxon>
        <taxon>eudicotyledons</taxon>
        <taxon>Gunneridae</taxon>
        <taxon>Pentapetalae</taxon>
        <taxon>rosids</taxon>
        <taxon>fabids</taxon>
        <taxon>Fabales</taxon>
        <taxon>Fabaceae</taxon>
        <taxon>Papilionoideae</taxon>
        <taxon>50 kb inversion clade</taxon>
        <taxon>genistoids sensu lato</taxon>
        <taxon>core genistoids</taxon>
        <taxon>Crotalarieae</taxon>
        <taxon>Crotalaria</taxon>
    </lineage>
</organism>
<dbReference type="InterPro" id="IPR001005">
    <property type="entry name" value="SANT/Myb"/>
</dbReference>
<evidence type="ECO:0000256" key="1">
    <source>
        <dbReference type="ARBA" id="ARBA00023242"/>
    </source>
</evidence>
<dbReference type="SMART" id="SM00501">
    <property type="entry name" value="BRIGHT"/>
    <property type="match status" value="1"/>
</dbReference>
<keyword evidence="1" id="KW-0539">Nucleus</keyword>
<dbReference type="PROSITE" id="PS51011">
    <property type="entry name" value="ARID"/>
    <property type="match status" value="1"/>
</dbReference>
<dbReference type="Pfam" id="PF01388">
    <property type="entry name" value="ARID"/>
    <property type="match status" value="1"/>
</dbReference>
<comment type="caution">
    <text evidence="4">The sequence shown here is derived from an EMBL/GenBank/DDBJ whole genome shotgun (WGS) entry which is preliminary data.</text>
</comment>
<accession>A0AAN9IEN8</accession>
<dbReference type="InterPro" id="IPR036431">
    <property type="entry name" value="ARID_dom_sf"/>
</dbReference>
<name>A0AAN9IEN8_CROPI</name>
<dbReference type="SUPFAM" id="SSF46774">
    <property type="entry name" value="ARID-like"/>
    <property type="match status" value="1"/>
</dbReference>
<dbReference type="SMART" id="SM01014">
    <property type="entry name" value="ARID"/>
    <property type="match status" value="1"/>
</dbReference>
<dbReference type="EMBL" id="JAYWIO010000003">
    <property type="protein sequence ID" value="KAK7274390.1"/>
    <property type="molecule type" value="Genomic_DNA"/>
</dbReference>
<dbReference type="CDD" id="cd00167">
    <property type="entry name" value="SANT"/>
    <property type="match status" value="1"/>
</dbReference>
<dbReference type="Gene3D" id="1.10.150.60">
    <property type="entry name" value="ARID DNA-binding domain"/>
    <property type="match status" value="1"/>
</dbReference>
<evidence type="ECO:0000313" key="5">
    <source>
        <dbReference type="Proteomes" id="UP001372338"/>
    </source>
</evidence>
<reference evidence="4 5" key="1">
    <citation type="submission" date="2024-01" db="EMBL/GenBank/DDBJ databases">
        <title>The genomes of 5 underutilized Papilionoideae crops provide insights into root nodulation and disease resistanc.</title>
        <authorList>
            <person name="Yuan L."/>
        </authorList>
    </citation>
    <scope>NUCLEOTIDE SEQUENCE [LARGE SCALE GENOMIC DNA]</scope>
    <source>
        <strain evidence="4">ZHUSHIDOU_FW_LH</strain>
        <tissue evidence="4">Leaf</tissue>
    </source>
</reference>
<evidence type="ECO:0000313" key="4">
    <source>
        <dbReference type="EMBL" id="KAK7274390.1"/>
    </source>
</evidence>
<sequence length="608" mass="67956">MAGNGDNRNDVLVESGVVHASIRRRFEVLLCEVWSEIRVCSRPVPPMLGDGSDVDLYKLFMVVKGKGGFDVVCESKLWDSVAEESGLGLSVGSSVKLVYCKYLSALDAWLKKVADSKVSECGLVDDRDKFGKRLMELQDEVEGLLMDYAENNSDGGGDGGRKLCVKKGGVRKGGNRDVKMMDVKLNEYVFGEYRDDVMVGGGPEGVHGGIVSGKPVMLVDVSDVENSTTGAGEKSDGDDGGLVLDADGDSSSRKRKRECLSGMLDWVVKVAKNPCDPAVGSLPEKSKWKSFSNQEVWKQVLTLRKAVFFKKRFDSSIEELNWKNQRMHPFMYDDQTGGSYNLRERLRCDKRLLLAKGTAAARSSSGSSGGSRDLDRTPSPESADDAEKEKREAYEAGIYGCSEVEIPIGPGHQAEIPEWTGITSESDSKWLGTQIWPSRKANSRFLIERDPIGKGRQDCCGCPVPGSVDCVKFHIAEKKSKVKLELGEAFNLWNFDKIGEEVKFSWTKEEERRFKDVVEPNPPQVGYYFWEHLFRAFPRKSRADLVSYYFNVFLLQRRAHQNRHTPEDIDSDDDYVEDGLKTIFGQQTQKSCSILTPKKPARKRRYSK</sequence>
<dbReference type="SMART" id="SM01189">
    <property type="entry name" value="ELM2"/>
    <property type="match status" value="1"/>
</dbReference>
<gene>
    <name evidence="4" type="ORF">RIF29_15475</name>
</gene>
<dbReference type="AlphaFoldDB" id="A0AAN9IEN8"/>
<dbReference type="GO" id="GO:0003677">
    <property type="term" value="F:DNA binding"/>
    <property type="evidence" value="ECO:0007669"/>
    <property type="project" value="InterPro"/>
</dbReference>
<feature type="region of interest" description="Disordered" evidence="2">
    <location>
        <begin position="359"/>
        <end position="389"/>
    </location>
</feature>
<dbReference type="CDD" id="cd16100">
    <property type="entry name" value="ARID"/>
    <property type="match status" value="1"/>
</dbReference>
<dbReference type="PANTHER" id="PTHR46410">
    <property type="entry name" value="AT-RICH INTERACTIVE DOMAIN-CONTAINING PROTEIN 2"/>
    <property type="match status" value="1"/>
</dbReference>
<evidence type="ECO:0000259" key="3">
    <source>
        <dbReference type="PROSITE" id="PS51011"/>
    </source>
</evidence>
<feature type="region of interest" description="Disordered" evidence="2">
    <location>
        <begin position="226"/>
        <end position="253"/>
    </location>
</feature>
<dbReference type="Proteomes" id="UP001372338">
    <property type="component" value="Unassembled WGS sequence"/>
</dbReference>
<evidence type="ECO:0000256" key="2">
    <source>
        <dbReference type="SAM" id="MobiDB-lite"/>
    </source>
</evidence>